<reference evidence="1 2" key="1">
    <citation type="submission" date="2016-10" db="EMBL/GenBank/DDBJ databases">
        <authorList>
            <person name="de Groot N.N."/>
        </authorList>
    </citation>
    <scope>NUCLEOTIDE SEQUENCE [LARGE SCALE GENOMIC DNA]</scope>
    <source>
        <strain evidence="1 2">DSM 2895</strain>
    </source>
</reference>
<dbReference type="EMBL" id="FNED01000048">
    <property type="protein sequence ID" value="SDK31174.1"/>
    <property type="molecule type" value="Genomic_DNA"/>
</dbReference>
<dbReference type="Proteomes" id="UP000182836">
    <property type="component" value="Unassembled WGS sequence"/>
</dbReference>
<dbReference type="OrthoDB" id="2619988at2"/>
<sequence>MADIIQPLLLDYTVQDISARFDHALVNIGGELVQYPIHNTIFSGRSVRKYVYVKETEAIGKQILGASLMDKDGNTLANNPLNVVKNDKGFLIGFEFSVRLEATASGV</sequence>
<proteinExistence type="predicted"/>
<evidence type="ECO:0000313" key="1">
    <source>
        <dbReference type="EMBL" id="SDK31174.1"/>
    </source>
</evidence>
<protein>
    <submittedName>
        <fullName evidence="1">Uncharacterized protein</fullName>
    </submittedName>
</protein>
<dbReference type="GeneID" id="42308581"/>
<accession>A0A1G9AWC5</accession>
<evidence type="ECO:0000313" key="2">
    <source>
        <dbReference type="Proteomes" id="UP000182836"/>
    </source>
</evidence>
<organism evidence="1 2">
    <name type="scientific">Aneurinibacillus migulanus</name>
    <name type="common">Bacillus migulanus</name>
    <dbReference type="NCBI Taxonomy" id="47500"/>
    <lineage>
        <taxon>Bacteria</taxon>
        <taxon>Bacillati</taxon>
        <taxon>Bacillota</taxon>
        <taxon>Bacilli</taxon>
        <taxon>Bacillales</taxon>
        <taxon>Paenibacillaceae</taxon>
        <taxon>Aneurinibacillus group</taxon>
        <taxon>Aneurinibacillus</taxon>
    </lineage>
</organism>
<gene>
    <name evidence="1" type="ORF">SAMN04487909_14836</name>
</gene>
<dbReference type="AlphaFoldDB" id="A0A1G9AWC5"/>
<name>A0A1G9AWC5_ANEMI</name>
<dbReference type="RefSeq" id="WP_052811684.1">
    <property type="nucleotide sequence ID" value="NZ_BJOA01000175.1"/>
</dbReference>